<keyword evidence="2" id="KW-0689">Ribosomal protein</keyword>
<gene>
    <name evidence="7" type="ORF">METZ01_LOCUS420175</name>
</gene>
<accession>A0A382XAI0</accession>
<dbReference type="GO" id="GO:0005840">
    <property type="term" value="C:ribosome"/>
    <property type="evidence" value="ECO:0007669"/>
    <property type="project" value="UniProtKB-KW"/>
</dbReference>
<reference evidence="7" key="1">
    <citation type="submission" date="2018-05" db="EMBL/GenBank/DDBJ databases">
        <authorList>
            <person name="Lanie J.A."/>
            <person name="Ng W.-L."/>
            <person name="Kazmierczak K.M."/>
            <person name="Andrzejewski T.M."/>
            <person name="Davidsen T.M."/>
            <person name="Wayne K.J."/>
            <person name="Tettelin H."/>
            <person name="Glass J.I."/>
            <person name="Rusch D."/>
            <person name="Podicherti R."/>
            <person name="Tsui H.-C.T."/>
            <person name="Winkler M.E."/>
        </authorList>
    </citation>
    <scope>NUCLEOTIDE SEQUENCE</scope>
</reference>
<evidence type="ECO:0000256" key="1">
    <source>
        <dbReference type="ARBA" id="ARBA00008553"/>
    </source>
</evidence>
<evidence type="ECO:0000256" key="3">
    <source>
        <dbReference type="ARBA" id="ARBA00023274"/>
    </source>
</evidence>
<dbReference type="Gene3D" id="3.30.1440.10">
    <property type="match status" value="1"/>
</dbReference>
<feature type="domain" description="Large ribosomal subunit protein uL5 N-terminal" evidence="5">
    <location>
        <begin position="1"/>
        <end position="55"/>
    </location>
</feature>
<dbReference type="GO" id="GO:1990904">
    <property type="term" value="C:ribonucleoprotein complex"/>
    <property type="evidence" value="ECO:0007669"/>
    <property type="project" value="UniProtKB-KW"/>
</dbReference>
<dbReference type="HAMAP" id="MF_01333_B">
    <property type="entry name" value="Ribosomal_uL5_B"/>
    <property type="match status" value="1"/>
</dbReference>
<name>A0A382XAI0_9ZZZZ</name>
<feature type="non-terminal residue" evidence="7">
    <location>
        <position position="201"/>
    </location>
</feature>
<feature type="compositionally biased region" description="Basic and acidic residues" evidence="4">
    <location>
        <begin position="156"/>
        <end position="182"/>
    </location>
</feature>
<dbReference type="InterPro" id="IPR022803">
    <property type="entry name" value="Ribosomal_uL5_dom_sf"/>
</dbReference>
<feature type="domain" description="Large ribosomal subunit protein uL5 C-terminal" evidence="6">
    <location>
        <begin position="59"/>
        <end position="152"/>
    </location>
</feature>
<evidence type="ECO:0008006" key="8">
    <source>
        <dbReference type="Google" id="ProtNLM"/>
    </source>
</evidence>
<protein>
    <recommendedName>
        <fullName evidence="8">50S ribosomal protein L5</fullName>
    </recommendedName>
</protein>
<comment type="similarity">
    <text evidence="1">Belongs to the universal ribosomal protein uL5 family.</text>
</comment>
<dbReference type="PANTHER" id="PTHR11994">
    <property type="entry name" value="60S RIBOSOMAL PROTEIN L11-RELATED"/>
    <property type="match status" value="1"/>
</dbReference>
<dbReference type="InterPro" id="IPR020930">
    <property type="entry name" value="Ribosomal_uL5_bac-type"/>
</dbReference>
<dbReference type="InterPro" id="IPR002132">
    <property type="entry name" value="Ribosomal_uL5"/>
</dbReference>
<evidence type="ECO:0000259" key="6">
    <source>
        <dbReference type="Pfam" id="PF00673"/>
    </source>
</evidence>
<organism evidence="7">
    <name type="scientific">marine metagenome</name>
    <dbReference type="NCBI Taxonomy" id="408172"/>
    <lineage>
        <taxon>unclassified sequences</taxon>
        <taxon>metagenomes</taxon>
        <taxon>ecological metagenomes</taxon>
    </lineage>
</organism>
<dbReference type="SUPFAM" id="SSF55282">
    <property type="entry name" value="RL5-like"/>
    <property type="match status" value="1"/>
</dbReference>
<evidence type="ECO:0000256" key="4">
    <source>
        <dbReference type="SAM" id="MobiDB-lite"/>
    </source>
</evidence>
<dbReference type="EMBL" id="UINC01165749">
    <property type="protein sequence ID" value="SVD67321.1"/>
    <property type="molecule type" value="Genomic_DNA"/>
</dbReference>
<dbReference type="NCBIfam" id="NF000585">
    <property type="entry name" value="PRK00010.1"/>
    <property type="match status" value="1"/>
</dbReference>
<evidence type="ECO:0000313" key="7">
    <source>
        <dbReference type="EMBL" id="SVD67321.1"/>
    </source>
</evidence>
<proteinExistence type="inferred from homology"/>
<dbReference type="InterPro" id="IPR031309">
    <property type="entry name" value="Ribosomal_uL5_C"/>
</dbReference>
<dbReference type="Pfam" id="PF00281">
    <property type="entry name" value="Ribosomal_L5"/>
    <property type="match status" value="1"/>
</dbReference>
<evidence type="ECO:0000259" key="5">
    <source>
        <dbReference type="Pfam" id="PF00281"/>
    </source>
</evidence>
<dbReference type="InterPro" id="IPR031310">
    <property type="entry name" value="Ribosomal_uL5_N"/>
</dbReference>
<dbReference type="FunFam" id="3.30.1440.10:FF:000001">
    <property type="entry name" value="50S ribosomal protein L5"/>
    <property type="match status" value="1"/>
</dbReference>
<dbReference type="AlphaFoldDB" id="A0A382XAI0"/>
<keyword evidence="3" id="KW-0687">Ribonucleoprotein</keyword>
<dbReference type="GO" id="GO:0003735">
    <property type="term" value="F:structural constituent of ribosome"/>
    <property type="evidence" value="ECO:0007669"/>
    <property type="project" value="InterPro"/>
</dbReference>
<feature type="region of interest" description="Disordered" evidence="4">
    <location>
        <begin position="156"/>
        <end position="201"/>
    </location>
</feature>
<dbReference type="GO" id="GO:0006412">
    <property type="term" value="P:translation"/>
    <property type="evidence" value="ECO:0007669"/>
    <property type="project" value="InterPro"/>
</dbReference>
<sequence length="201" mass="22535">MQVPKLRKICLNQGVSEASTDKKAIETAQKEITAITGQKAIITKAKKDISNFKLRKGMPVGVMVTLRGNKMYEFLDRLVSAALPRVRDFKGISKKGFDGRGNYTLGIREHIVFQEIDLDKVNKITGMDITLVTNTDSDNEAFDLLKEFGLPFTDDKTANKELEEAKEKEQERIKREAEEAARAEAAAEEENKEADRRAALS</sequence>
<dbReference type="Pfam" id="PF00673">
    <property type="entry name" value="Ribosomal_L5_C"/>
    <property type="match status" value="1"/>
</dbReference>
<evidence type="ECO:0000256" key="2">
    <source>
        <dbReference type="ARBA" id="ARBA00022980"/>
    </source>
</evidence>